<gene>
    <name evidence="5" type="ORF">GCM10023094_48090</name>
</gene>
<dbReference type="InterPro" id="IPR036188">
    <property type="entry name" value="FAD/NAD-bd_sf"/>
</dbReference>
<dbReference type="Gene3D" id="3.50.50.60">
    <property type="entry name" value="FAD/NAD(P)-binding domain"/>
    <property type="match status" value="2"/>
</dbReference>
<dbReference type="Pfam" id="PF00743">
    <property type="entry name" value="FMO-like"/>
    <property type="match status" value="1"/>
</dbReference>
<evidence type="ECO:0000256" key="3">
    <source>
        <dbReference type="ARBA" id="ARBA00022827"/>
    </source>
</evidence>
<dbReference type="SUPFAM" id="SSF51905">
    <property type="entry name" value="FAD/NAD(P)-binding domain"/>
    <property type="match status" value="2"/>
</dbReference>
<reference evidence="6" key="1">
    <citation type="journal article" date="2019" name="Int. J. Syst. Evol. Microbiol.">
        <title>The Global Catalogue of Microorganisms (GCM) 10K type strain sequencing project: providing services to taxonomists for standard genome sequencing and annotation.</title>
        <authorList>
            <consortium name="The Broad Institute Genomics Platform"/>
            <consortium name="The Broad Institute Genome Sequencing Center for Infectious Disease"/>
            <person name="Wu L."/>
            <person name="Ma J."/>
        </authorList>
    </citation>
    <scope>NUCLEOTIDE SEQUENCE [LARGE SCALE GENOMIC DNA]</scope>
    <source>
        <strain evidence="6">JCM 32206</strain>
    </source>
</reference>
<evidence type="ECO:0000256" key="4">
    <source>
        <dbReference type="ARBA" id="ARBA00023002"/>
    </source>
</evidence>
<keyword evidence="2" id="KW-0285">Flavoprotein</keyword>
<organism evidence="5 6">
    <name type="scientific">Rhodococcus olei</name>
    <dbReference type="NCBI Taxonomy" id="2161675"/>
    <lineage>
        <taxon>Bacteria</taxon>
        <taxon>Bacillati</taxon>
        <taxon>Actinomycetota</taxon>
        <taxon>Actinomycetes</taxon>
        <taxon>Mycobacteriales</taxon>
        <taxon>Nocardiaceae</taxon>
        <taxon>Rhodococcus</taxon>
    </lineage>
</organism>
<name>A0ABP8PJD0_9NOCA</name>
<keyword evidence="3" id="KW-0274">FAD</keyword>
<evidence type="ECO:0000256" key="2">
    <source>
        <dbReference type="ARBA" id="ARBA00022630"/>
    </source>
</evidence>
<protein>
    <submittedName>
        <fullName evidence="5">NAD(P)/FAD-dependent oxidoreductase</fullName>
    </submittedName>
</protein>
<keyword evidence="6" id="KW-1185">Reference proteome</keyword>
<comment type="caution">
    <text evidence="5">The sequence shown here is derived from an EMBL/GenBank/DDBJ whole genome shotgun (WGS) entry which is preliminary data.</text>
</comment>
<evidence type="ECO:0000313" key="5">
    <source>
        <dbReference type="EMBL" id="GAA4488357.1"/>
    </source>
</evidence>
<accession>A0ABP8PJD0</accession>
<proteinExistence type="inferred from homology"/>
<keyword evidence="4" id="KW-0560">Oxidoreductase</keyword>
<dbReference type="RefSeq" id="WP_345351485.1">
    <property type="nucleotide sequence ID" value="NZ_BAABFB010000072.1"/>
</dbReference>
<dbReference type="EMBL" id="BAABFB010000072">
    <property type="protein sequence ID" value="GAA4488357.1"/>
    <property type="molecule type" value="Genomic_DNA"/>
</dbReference>
<dbReference type="InterPro" id="IPR020946">
    <property type="entry name" value="Flavin_mOase-like"/>
</dbReference>
<dbReference type="Proteomes" id="UP001501183">
    <property type="component" value="Unassembled WGS sequence"/>
</dbReference>
<comment type="similarity">
    <text evidence="1">Belongs to the FAD-binding monooxygenase family.</text>
</comment>
<dbReference type="PRINTS" id="PR00419">
    <property type="entry name" value="ADXRDTASE"/>
</dbReference>
<dbReference type="InterPro" id="IPR051209">
    <property type="entry name" value="FAD-bind_Monooxygenase_sf"/>
</dbReference>
<evidence type="ECO:0000256" key="1">
    <source>
        <dbReference type="ARBA" id="ARBA00010139"/>
    </source>
</evidence>
<dbReference type="PANTHER" id="PTHR42877">
    <property type="entry name" value="L-ORNITHINE N(5)-MONOOXYGENASE-RELATED"/>
    <property type="match status" value="1"/>
</dbReference>
<sequence length="645" mass="70012">MSPVLDAQPPITGPDPVDTRQLRTCLSSADPAVLLAVLVQMTGDDTLLDRYAGEISHVPNPPEMAGTAPADVAAEIVARLVDAVTAGGAATGSPTNAVDAALFARLAPLALGVTVADEFLPMLLEQAGFREDRPSVPRTTPIPATTSVAIVGAGLAGLATAIDLGRAGVSYEIFERHDEVGGTWHIHNYPGVAVDTPAAYYSLSSELNPDWSSYYPKGGEYQEYLRAVADKHGIREHTRFGTEVDALVWDDAAARWEIRWRTADGSRGRSYATAVVTAAGYLNRPKHPDVPGLDDFAGVSIHSSDWDPALDLTGKRIAVIGTGCTSVQIVDSVVDDVAHLTLFQRQPHWVAPRKRRSDDVPEQQRWLQRNLPFYANWLRLKSFHGSSDNAYPVVVVDPDWASEHLSISPANDMLLQDCLAYIDETFGAGSELAAKVTPTFAPFGKRIIRDPGGYYRALTRPDVDLEVAGIARIVPEGIVTTDGRLVAVDAIVYATGYHLDFLSGLDIRGRDGMALVEEWADGPRAYRGGTVPGFPNLFITSAPNANPGHGAGNNFAIEVTAHFLVECLRLLAERGATSLEPSRAAHDEYNARIDAAMEHTVWRHTPTAHTYYRNDSGRVIVASPWRLVDVWNEQRAPIESHFDLR</sequence>
<evidence type="ECO:0000313" key="6">
    <source>
        <dbReference type="Proteomes" id="UP001501183"/>
    </source>
</evidence>
<dbReference type="PANTHER" id="PTHR42877:SF4">
    <property type="entry name" value="FAD_NAD(P)-BINDING DOMAIN-CONTAINING PROTEIN-RELATED"/>
    <property type="match status" value="1"/>
</dbReference>